<dbReference type="Gene3D" id="3.40.640.10">
    <property type="entry name" value="Type I PLP-dependent aspartate aminotransferase-like (Major domain)"/>
    <property type="match status" value="1"/>
</dbReference>
<evidence type="ECO:0000256" key="1">
    <source>
        <dbReference type="RuleBase" id="RU004508"/>
    </source>
</evidence>
<keyword evidence="3" id="KW-0808">Transferase</keyword>
<dbReference type="Proteomes" id="UP000011555">
    <property type="component" value="Unassembled WGS sequence"/>
</dbReference>
<evidence type="ECO:0000313" key="5">
    <source>
        <dbReference type="Proteomes" id="UP000186547"/>
    </source>
</evidence>
<dbReference type="GO" id="GO:0030170">
    <property type="term" value="F:pyridoxal phosphate binding"/>
    <property type="evidence" value="ECO:0007669"/>
    <property type="project" value="TreeGrafter"/>
</dbReference>
<dbReference type="EMBL" id="CP019285">
    <property type="protein sequence ID" value="APW99267.1"/>
    <property type="molecule type" value="Genomic_DNA"/>
</dbReference>
<gene>
    <name evidence="3" type="ORF">C445_16066</name>
    <name evidence="2" type="ORF">CHINAEXTREME_16465</name>
</gene>
<accession>M0LCJ2</accession>
<keyword evidence="3" id="KW-0032">Aminotransferase</keyword>
<comment type="similarity">
    <text evidence="1">Belongs to the DegT/DnrJ/EryC1 family.</text>
</comment>
<dbReference type="SUPFAM" id="SSF53383">
    <property type="entry name" value="PLP-dependent transferases"/>
    <property type="match status" value="1"/>
</dbReference>
<dbReference type="InterPro" id="IPR015424">
    <property type="entry name" value="PyrdxlP-dep_Trfase"/>
</dbReference>
<dbReference type="KEGG" id="hlc:CHINAEXTREME16465"/>
<dbReference type="InterPro" id="IPR000653">
    <property type="entry name" value="DegT/StrS_aminotransferase"/>
</dbReference>
<reference evidence="2 5" key="1">
    <citation type="journal article" date="2011" name="J. Bacteriol.">
        <title>Genome sequence of Halobiforma lacisalsi AJ5, an extremely halophilic archaeon which harbors a bop gene.</title>
        <authorList>
            <person name="Jiang X."/>
            <person name="Wang S."/>
            <person name="Cheng H."/>
            <person name="Huo Y."/>
            <person name="Zhang X."/>
            <person name="Zhu X."/>
            <person name="Han X."/>
            <person name="Ni P."/>
            <person name="Wu M."/>
        </authorList>
    </citation>
    <scope>NUCLEOTIDE SEQUENCE [LARGE SCALE GENOMIC DNA]</scope>
    <source>
        <strain evidence="2 5">AJ5</strain>
    </source>
</reference>
<protein>
    <submittedName>
        <fullName evidence="2">Aminotransferase DegT</fullName>
    </submittedName>
    <submittedName>
        <fullName evidence="3">DegT/DnrJ/EryC1/StrS aminotransferase</fullName>
    </submittedName>
</protein>
<evidence type="ECO:0000313" key="2">
    <source>
        <dbReference type="EMBL" id="APW99267.1"/>
    </source>
</evidence>
<name>M0LCJ2_NATLA</name>
<sequence>MIDDVPSLTVEALSRRRHGRAAGLDSFFDRHARAFAYYGSGKVALRDGLAGVLEPGGNVLLPAYLPDGVVEPLYELGLEPRYYAVQPTLAPDFADLERRADDDTGAVVSVDYFGFPQPGLEEVAAIAADRGWYHVDDNAHAPISRFEGRLLGTLGDLGITSLWKLLPVPNGAILYLTGDDVHAGYEPSDLAGVRDGIGPADCRFVLKSFVGDVLESNAMLRRSVEAILSERGDGDAPAVGGPKARYERSKVRMSKLSMRIVEDSDPEKIRTARRANYRAWLDVLGERADLEPVYDSLPRGICPQAFPVRAARPDAFLTELETAGVGGHTWPRLSDEVLEDPEYETATRLSREIVTLPVHQEIEPGRIAALGDRLRR</sequence>
<keyword evidence="1" id="KW-0663">Pyridoxal phosphate</keyword>
<dbReference type="eggNOG" id="arCOG00118">
    <property type="taxonomic scope" value="Archaea"/>
</dbReference>
<proteinExistence type="inferred from homology"/>
<dbReference type="InterPro" id="IPR015421">
    <property type="entry name" value="PyrdxlP-dep_Trfase_major"/>
</dbReference>
<keyword evidence="4" id="KW-1185">Reference proteome</keyword>
<evidence type="ECO:0000313" key="3">
    <source>
        <dbReference type="EMBL" id="EMA30838.1"/>
    </source>
</evidence>
<dbReference type="PANTHER" id="PTHR30244">
    <property type="entry name" value="TRANSAMINASE"/>
    <property type="match status" value="1"/>
</dbReference>
<dbReference type="EMBL" id="AOLZ01000056">
    <property type="protein sequence ID" value="EMA30838.1"/>
    <property type="molecule type" value="Genomic_DNA"/>
</dbReference>
<dbReference type="GeneID" id="30922751"/>
<dbReference type="GO" id="GO:0008483">
    <property type="term" value="F:transaminase activity"/>
    <property type="evidence" value="ECO:0007669"/>
    <property type="project" value="UniProtKB-KW"/>
</dbReference>
<dbReference type="STRING" id="358396.CHINAEXTREME_16465"/>
<organism evidence="3 4">
    <name type="scientific">Natronobacterium lacisalsi AJ5</name>
    <dbReference type="NCBI Taxonomy" id="358396"/>
    <lineage>
        <taxon>Archaea</taxon>
        <taxon>Methanobacteriati</taxon>
        <taxon>Methanobacteriota</taxon>
        <taxon>Stenosarchaea group</taxon>
        <taxon>Halobacteria</taxon>
        <taxon>Halobacteriales</taxon>
        <taxon>Natrialbaceae</taxon>
        <taxon>Natronobacterium</taxon>
    </lineage>
</organism>
<dbReference type="PANTHER" id="PTHR30244:SF42">
    <property type="entry name" value="UDP-2-ACETAMIDO-2-DEOXY-3-OXO-D-GLUCURONATE AMINOTRANSFERASE"/>
    <property type="match status" value="1"/>
</dbReference>
<dbReference type="Proteomes" id="UP000186547">
    <property type="component" value="Chromosome"/>
</dbReference>
<dbReference type="PATRIC" id="fig|358396.7.peg.3267"/>
<evidence type="ECO:0000313" key="4">
    <source>
        <dbReference type="Proteomes" id="UP000011555"/>
    </source>
</evidence>
<dbReference type="AlphaFoldDB" id="M0LCJ2"/>
<reference evidence="3 4" key="2">
    <citation type="journal article" date="2014" name="PLoS Genet.">
        <title>Phylogenetically driven sequencing of extremely halophilic archaea reveals strategies for static and dynamic osmo-response.</title>
        <authorList>
            <person name="Becker E.A."/>
            <person name="Seitzer P.M."/>
            <person name="Tritt A."/>
            <person name="Larsen D."/>
            <person name="Krusor M."/>
            <person name="Yao A.I."/>
            <person name="Wu D."/>
            <person name="Madern D."/>
            <person name="Eisen J.A."/>
            <person name="Darling A.E."/>
            <person name="Facciotti M.T."/>
        </authorList>
    </citation>
    <scope>NUCLEOTIDE SEQUENCE [LARGE SCALE GENOMIC DNA]</scope>
    <source>
        <strain evidence="3 4">AJ5</strain>
    </source>
</reference>
<reference evidence="2" key="3">
    <citation type="submission" date="2017-01" db="EMBL/GenBank/DDBJ databases">
        <authorList>
            <person name="Mah S.A."/>
            <person name="Swanson W.J."/>
            <person name="Moy G.W."/>
            <person name="Vacquier V.D."/>
        </authorList>
    </citation>
    <scope>NUCLEOTIDE SEQUENCE</scope>
    <source>
        <strain evidence="2">AJ5</strain>
    </source>
</reference>
<dbReference type="Pfam" id="PF01041">
    <property type="entry name" value="DegT_DnrJ_EryC1"/>
    <property type="match status" value="1"/>
</dbReference>
<dbReference type="GO" id="GO:0000271">
    <property type="term" value="P:polysaccharide biosynthetic process"/>
    <property type="evidence" value="ECO:0007669"/>
    <property type="project" value="TreeGrafter"/>
</dbReference>
<dbReference type="RefSeq" id="WP_007142916.1">
    <property type="nucleotide sequence ID" value="NZ_AOLZ01000056.1"/>
</dbReference>